<dbReference type="KEGG" id="daw:HS1_002294"/>
<keyword evidence="5" id="KW-0408">Iron</keyword>
<dbReference type="PROSITE" id="PS51379">
    <property type="entry name" value="4FE4S_FER_2"/>
    <property type="match status" value="1"/>
</dbReference>
<keyword evidence="1" id="KW-0813">Transport</keyword>
<protein>
    <submittedName>
        <fullName evidence="8">Hdr-like menaquinol oxidoreductase complex, subunit D</fullName>
    </submittedName>
</protein>
<dbReference type="Proteomes" id="UP000070560">
    <property type="component" value="Chromosome"/>
</dbReference>
<dbReference type="SUPFAM" id="SSF46548">
    <property type="entry name" value="alpha-helical ferredoxin"/>
    <property type="match status" value="1"/>
</dbReference>
<evidence type="ECO:0000256" key="2">
    <source>
        <dbReference type="ARBA" id="ARBA00022485"/>
    </source>
</evidence>
<keyword evidence="4" id="KW-0249">Electron transport</keyword>
<keyword evidence="6" id="KW-0411">Iron-sulfur</keyword>
<dbReference type="Pfam" id="PF13183">
    <property type="entry name" value="Fer4_8"/>
    <property type="match status" value="1"/>
</dbReference>
<dbReference type="RefSeq" id="WP_066065629.1">
    <property type="nucleotide sequence ID" value="NZ_CP013015.1"/>
</dbReference>
<keyword evidence="9" id="KW-1185">Reference proteome</keyword>
<dbReference type="GO" id="GO:0051539">
    <property type="term" value="F:4 iron, 4 sulfur cluster binding"/>
    <property type="evidence" value="ECO:0007669"/>
    <property type="project" value="UniProtKB-KW"/>
</dbReference>
<evidence type="ECO:0000313" key="8">
    <source>
        <dbReference type="EMBL" id="AMM42078.1"/>
    </source>
</evidence>
<proteinExistence type="predicted"/>
<name>A0A7U4TJ44_DESA2</name>
<evidence type="ECO:0000256" key="3">
    <source>
        <dbReference type="ARBA" id="ARBA00022723"/>
    </source>
</evidence>
<organism evidence="8 9">
    <name type="scientific">Desulfofervidus auxilii</name>
    <dbReference type="NCBI Taxonomy" id="1621989"/>
    <lineage>
        <taxon>Bacteria</taxon>
        <taxon>Pseudomonadati</taxon>
        <taxon>Thermodesulfobacteriota</taxon>
        <taxon>Candidatus Desulfofervidia</taxon>
        <taxon>Candidatus Desulfofervidales</taxon>
        <taxon>Candidatus Desulfofervidaceae</taxon>
        <taxon>Candidatus Desulfofervidus</taxon>
    </lineage>
</organism>
<dbReference type="InterPro" id="IPR017896">
    <property type="entry name" value="4Fe4S_Fe-S-bd"/>
</dbReference>
<dbReference type="PROSITE" id="PS00198">
    <property type="entry name" value="4FE4S_FER_1"/>
    <property type="match status" value="1"/>
</dbReference>
<dbReference type="InterPro" id="IPR009051">
    <property type="entry name" value="Helical_ferredxn"/>
</dbReference>
<evidence type="ECO:0000259" key="7">
    <source>
        <dbReference type="PROSITE" id="PS51379"/>
    </source>
</evidence>
<dbReference type="OrthoDB" id="9786127at2"/>
<keyword evidence="3" id="KW-0479">Metal-binding</keyword>
<reference evidence="8 9" key="1">
    <citation type="submission" date="2015-10" db="EMBL/GenBank/DDBJ databases">
        <title>Candidatus Desulfofervidus auxilii, a hydrogenotrophic sulfate-reducing bacterium involved in the thermophilic anaerobic oxidation of methane.</title>
        <authorList>
            <person name="Krukenberg V."/>
            <person name="Richter M."/>
            <person name="Wegener G."/>
        </authorList>
    </citation>
    <scope>NUCLEOTIDE SEQUENCE [LARGE SCALE GENOMIC DNA]</scope>
    <source>
        <strain evidence="8 9">HS1</strain>
    </source>
</reference>
<feature type="domain" description="4Fe-4S ferredoxin-type" evidence="7">
    <location>
        <begin position="158"/>
        <end position="187"/>
    </location>
</feature>
<evidence type="ECO:0000313" key="9">
    <source>
        <dbReference type="Proteomes" id="UP000070560"/>
    </source>
</evidence>
<dbReference type="EMBL" id="CP013015">
    <property type="protein sequence ID" value="AMM42078.1"/>
    <property type="molecule type" value="Genomic_DNA"/>
</dbReference>
<evidence type="ECO:0000256" key="4">
    <source>
        <dbReference type="ARBA" id="ARBA00022982"/>
    </source>
</evidence>
<dbReference type="AlphaFoldDB" id="A0A7U4TJ44"/>
<dbReference type="GO" id="GO:0046872">
    <property type="term" value="F:metal ion binding"/>
    <property type="evidence" value="ECO:0007669"/>
    <property type="project" value="UniProtKB-KW"/>
</dbReference>
<evidence type="ECO:0000256" key="1">
    <source>
        <dbReference type="ARBA" id="ARBA00022448"/>
    </source>
</evidence>
<dbReference type="NCBIfam" id="NF045796">
    <property type="entry name" value="DsrK"/>
    <property type="match status" value="1"/>
</dbReference>
<dbReference type="PANTHER" id="PTHR43551:SF1">
    <property type="entry name" value="HETERODISULFIDE REDUCTASE"/>
    <property type="match status" value="1"/>
</dbReference>
<evidence type="ECO:0000256" key="5">
    <source>
        <dbReference type="ARBA" id="ARBA00023004"/>
    </source>
</evidence>
<accession>A0A7U4TJ44</accession>
<evidence type="ECO:0000256" key="6">
    <source>
        <dbReference type="ARBA" id="ARBA00023014"/>
    </source>
</evidence>
<dbReference type="PANTHER" id="PTHR43551">
    <property type="entry name" value="FUMARATE REDUCTASE IRON-SULFUR SUBUNIT"/>
    <property type="match status" value="1"/>
</dbReference>
<gene>
    <name evidence="8" type="primary">hmeD</name>
    <name evidence="8" type="ORF">HS1_002294</name>
</gene>
<dbReference type="InterPro" id="IPR017900">
    <property type="entry name" value="4Fe4S_Fe_S_CS"/>
</dbReference>
<keyword evidence="2" id="KW-0004">4Fe-4S</keyword>
<dbReference type="Gene3D" id="1.10.1060.10">
    <property type="entry name" value="Alpha-helical ferredoxin"/>
    <property type="match status" value="1"/>
</dbReference>
<sequence length="555" mass="63375">MAVETGEFCPEKDELLRSIDYVPPEKPWMETKPVFKKGTYCFAAREKHTKYMGFPNPREWEVGSEDWQLPENWKETFIEGMENRLKRWRSFRLFLDICVRCGACADKCHFFIGGGDPKNMPVLRAELFRSLYRRYFTTSGKVLGKLAGARDLDEDVLREIFYYAFQCTECRRCSVFCPYGIDTCEITMFMRELLVSLGLHVAWTIEPVANCQRTGNHLGIQPHAFKETFEFLEDDIEAVTGIKIETPINQKGADILFVAPSGDYFGTEGTYTCAGYMMLFEWLKRKYGLTYTWSAYAGEGGNFGMFTSNEAQKRLSAKIYAEAKRLGVKWIIGGECGHMWRDKHQYMDTMNGPADFLEVPVNPITGTVFENARSTKMVHICEFTADLIRHGKLDLDPSRNDHLIVTYHDSCNPSRAMGLFEEPRYCIRACCNNFYEMPENTIREKTFCCSGGSGVGSDEFLEMRMRGGICRGSAVKYVHEKHGVNRLLCICAIDRATLVSMMEYWCPAVDVGGIHELIANALVFPGEKSRTTDLRGLPLKKPVKGVEVEEEEMEE</sequence>